<dbReference type="Pfam" id="PF08807">
    <property type="entry name" value="DUF1798"/>
    <property type="match status" value="1"/>
</dbReference>
<dbReference type="RefSeq" id="WP_322447516.1">
    <property type="nucleotide sequence ID" value="NZ_JAXOFX010000011.1"/>
</dbReference>
<dbReference type="EMBL" id="JAXOFX010000011">
    <property type="protein sequence ID" value="MDZ5473217.1"/>
    <property type="molecule type" value="Genomic_DNA"/>
</dbReference>
<keyword evidence="2" id="KW-1185">Reference proteome</keyword>
<evidence type="ECO:0000313" key="2">
    <source>
        <dbReference type="Proteomes" id="UP001290455"/>
    </source>
</evidence>
<evidence type="ECO:0000313" key="1">
    <source>
        <dbReference type="EMBL" id="MDZ5473217.1"/>
    </source>
</evidence>
<dbReference type="SUPFAM" id="SSF140415">
    <property type="entry name" value="YppE-like"/>
    <property type="match status" value="1"/>
</dbReference>
<dbReference type="InterPro" id="IPR023351">
    <property type="entry name" value="YppE-like_sf"/>
</dbReference>
<gene>
    <name evidence="1" type="ORF">SM124_15980</name>
</gene>
<comment type="caution">
    <text evidence="1">The sequence shown here is derived from an EMBL/GenBank/DDBJ whole genome shotgun (WGS) entry which is preliminary data.</text>
</comment>
<name>A0ABU5J1D4_9BACI</name>
<organism evidence="1 2">
    <name type="scientific">Robertmurraya mangrovi</name>
    <dbReference type="NCBI Taxonomy" id="3098077"/>
    <lineage>
        <taxon>Bacteria</taxon>
        <taxon>Bacillati</taxon>
        <taxon>Bacillota</taxon>
        <taxon>Bacilli</taxon>
        <taxon>Bacillales</taxon>
        <taxon>Bacillaceae</taxon>
        <taxon>Robertmurraya</taxon>
    </lineage>
</organism>
<dbReference type="InterPro" id="IPR014913">
    <property type="entry name" value="YppE-like"/>
</dbReference>
<proteinExistence type="predicted"/>
<protein>
    <submittedName>
        <fullName evidence="1">YppE family protein</fullName>
    </submittedName>
</protein>
<dbReference type="Gene3D" id="1.20.120.440">
    <property type="entry name" value="YppE-like"/>
    <property type="match status" value="1"/>
</dbReference>
<reference evidence="1 2" key="1">
    <citation type="submission" date="2023-11" db="EMBL/GenBank/DDBJ databases">
        <title>Bacillus jintuensis, isolated from a mudflat on the Beibu Gulf coast.</title>
        <authorList>
            <person name="Li M."/>
        </authorList>
    </citation>
    <scope>NUCLEOTIDE SEQUENCE [LARGE SCALE GENOMIC DNA]</scope>
    <source>
        <strain evidence="1 2">31A1R</strain>
    </source>
</reference>
<dbReference type="Proteomes" id="UP001290455">
    <property type="component" value="Unassembled WGS sequence"/>
</dbReference>
<accession>A0ABU5J1D4</accession>
<sequence length="120" mass="14282">METNIKQLTIIILEYTEVFLNKFTYAKENGTKGDFFHEVKPFADEVKLVNDQWKDVATKWVLQTRPKNIYVKQIESTHEQIETLSIQAFYSDTSRTRFINYLQSVQYILKVLLAELEKRE</sequence>